<evidence type="ECO:0000256" key="5">
    <source>
        <dbReference type="SAM" id="Phobius"/>
    </source>
</evidence>
<comment type="subcellular location">
    <subcellularLocation>
        <location evidence="1">Membrane</location>
        <topology evidence="1">Multi-pass membrane protein</topology>
    </subcellularLocation>
</comment>
<protein>
    <recommendedName>
        <fullName evidence="6">O-antigen ligase-related domain-containing protein</fullName>
    </recommendedName>
</protein>
<comment type="caution">
    <text evidence="7">The sequence shown here is derived from an EMBL/GenBank/DDBJ whole genome shotgun (WGS) entry which is preliminary data.</text>
</comment>
<keyword evidence="4 5" id="KW-0472">Membrane</keyword>
<keyword evidence="8" id="KW-1185">Reference proteome</keyword>
<feature type="transmembrane region" description="Helical" evidence="5">
    <location>
        <begin position="30"/>
        <end position="48"/>
    </location>
</feature>
<dbReference type="Pfam" id="PF04932">
    <property type="entry name" value="Wzy_C"/>
    <property type="match status" value="1"/>
</dbReference>
<dbReference type="InterPro" id="IPR007016">
    <property type="entry name" value="O-antigen_ligase-rel_domated"/>
</dbReference>
<feature type="transmembrane region" description="Helical" evidence="5">
    <location>
        <begin position="112"/>
        <end position="131"/>
    </location>
</feature>
<organism evidence="7 8">
    <name type="scientific">Methylosinus sporium</name>
    <dbReference type="NCBI Taxonomy" id="428"/>
    <lineage>
        <taxon>Bacteria</taxon>
        <taxon>Pseudomonadati</taxon>
        <taxon>Pseudomonadota</taxon>
        <taxon>Alphaproteobacteria</taxon>
        <taxon>Hyphomicrobiales</taxon>
        <taxon>Methylocystaceae</taxon>
        <taxon>Methylosinus</taxon>
    </lineage>
</organism>
<dbReference type="EMBL" id="PUIV01000001">
    <property type="protein sequence ID" value="PWB95619.1"/>
    <property type="molecule type" value="Genomic_DNA"/>
</dbReference>
<name>A0A2U1SVJ4_METSR</name>
<evidence type="ECO:0000256" key="4">
    <source>
        <dbReference type="ARBA" id="ARBA00023136"/>
    </source>
</evidence>
<evidence type="ECO:0000256" key="3">
    <source>
        <dbReference type="ARBA" id="ARBA00022989"/>
    </source>
</evidence>
<dbReference type="RefSeq" id="WP_108915301.1">
    <property type="nucleotide sequence ID" value="NZ_BGJY01000001.1"/>
</dbReference>
<feature type="transmembrane region" description="Helical" evidence="5">
    <location>
        <begin position="376"/>
        <end position="397"/>
    </location>
</feature>
<accession>A0A2U1SVJ4</accession>
<evidence type="ECO:0000256" key="2">
    <source>
        <dbReference type="ARBA" id="ARBA00022692"/>
    </source>
</evidence>
<dbReference type="Proteomes" id="UP000245137">
    <property type="component" value="Unassembled WGS sequence"/>
</dbReference>
<feature type="transmembrane region" description="Helical" evidence="5">
    <location>
        <begin position="287"/>
        <end position="303"/>
    </location>
</feature>
<sequence>METGLAIALAAGLAWAPFWLGGNRLPPWSVNGVFFPSLMLIYEGYLLSTGRRHPIAIGRVGVSVALFGAALCWAIIQSSPALAPSLAHPIWAMTSDALGRAVAGTISVNPGLGMISTLRLVTIGSVFWLSLQIGRNEERAQGLLNAIASIVAAYSAYGIVLSAFFGGAIPFFGVSDGGFSVRSTFVNRNNFATYAGLGLIVTCGLFLNSLGRSARDLTEVWTYRLTRLIEATGRDAWRILGGGLLSLVALLGSGSRGGVISTLLAFIAFPILAAARSRRRRNAPIEAIILMTFVLVAGFFFYGDLVVGRISSGGIFDTNRLSVYSMVVRSIFDNPILGLGYGAFVDAFPMYRDRSISAFEVWDKAHQTYLETWQGLGLIFGSACIGATALLVGKCFAGAIGRRRNETPALVAACASLLVWSHALVDFSIQIDAIALTYSAILGIGVAQSESSRHTIANRTTRSFDDDRR</sequence>
<feature type="transmembrane region" description="Helical" evidence="5">
    <location>
        <begin position="258"/>
        <end position="275"/>
    </location>
</feature>
<dbReference type="PANTHER" id="PTHR37422:SF23">
    <property type="entry name" value="TEICHURONIC ACID BIOSYNTHESIS PROTEIN TUAE"/>
    <property type="match status" value="1"/>
</dbReference>
<feature type="transmembrane region" description="Helical" evidence="5">
    <location>
        <begin position="191"/>
        <end position="214"/>
    </location>
</feature>
<gene>
    <name evidence="7" type="ORF">C5689_00405</name>
</gene>
<feature type="transmembrane region" description="Helical" evidence="5">
    <location>
        <begin position="143"/>
        <end position="171"/>
    </location>
</feature>
<feature type="transmembrane region" description="Helical" evidence="5">
    <location>
        <begin position="55"/>
        <end position="76"/>
    </location>
</feature>
<dbReference type="PANTHER" id="PTHR37422">
    <property type="entry name" value="TEICHURONIC ACID BIOSYNTHESIS PROTEIN TUAE"/>
    <property type="match status" value="1"/>
</dbReference>
<feature type="domain" description="O-antigen ligase-related" evidence="6">
    <location>
        <begin position="244"/>
        <end position="379"/>
    </location>
</feature>
<evidence type="ECO:0000256" key="1">
    <source>
        <dbReference type="ARBA" id="ARBA00004141"/>
    </source>
</evidence>
<dbReference type="InterPro" id="IPR051533">
    <property type="entry name" value="WaaL-like"/>
</dbReference>
<keyword evidence="3 5" id="KW-1133">Transmembrane helix</keyword>
<evidence type="ECO:0000313" key="8">
    <source>
        <dbReference type="Proteomes" id="UP000245137"/>
    </source>
</evidence>
<keyword evidence="2 5" id="KW-0812">Transmembrane</keyword>
<dbReference type="AlphaFoldDB" id="A0A2U1SVJ4"/>
<reference evidence="7 8" key="1">
    <citation type="journal article" date="2018" name="Appl. Microbiol. Biotechnol.">
        <title>Co-cultivation of the strictly anaerobic methanogen Methanosarcina barkeri with aerobic methanotrophs in an oxygen-limited membrane bioreactor.</title>
        <authorList>
            <person name="In 't Zandt M.H."/>
            <person name="van den Bosch T.J.M."/>
            <person name="Rijkers R."/>
            <person name="van Kessel M.A.H.J."/>
            <person name="Jetten M.S.M."/>
            <person name="Welte C.U."/>
        </authorList>
    </citation>
    <scope>NUCLEOTIDE SEQUENCE [LARGE SCALE GENOMIC DNA]</scope>
    <source>
        <strain evidence="7 8">DSM 17706</strain>
    </source>
</reference>
<evidence type="ECO:0000313" key="7">
    <source>
        <dbReference type="EMBL" id="PWB95619.1"/>
    </source>
</evidence>
<proteinExistence type="predicted"/>
<evidence type="ECO:0000259" key="6">
    <source>
        <dbReference type="Pfam" id="PF04932"/>
    </source>
</evidence>
<feature type="transmembrane region" description="Helical" evidence="5">
    <location>
        <begin position="235"/>
        <end position="252"/>
    </location>
</feature>
<dbReference type="OrthoDB" id="4391260at2"/>
<dbReference type="GO" id="GO:0016020">
    <property type="term" value="C:membrane"/>
    <property type="evidence" value="ECO:0007669"/>
    <property type="project" value="UniProtKB-SubCell"/>
</dbReference>